<dbReference type="PANTHER" id="PTHR24148">
    <property type="entry name" value="ANKYRIN REPEAT DOMAIN-CONTAINING PROTEIN 39 HOMOLOG-RELATED"/>
    <property type="match status" value="1"/>
</dbReference>
<gene>
    <name evidence="2" type="ORF">G7Y89_g10444</name>
</gene>
<dbReference type="EMBL" id="JAAMPI010000923">
    <property type="protein sequence ID" value="KAF4627710.1"/>
    <property type="molecule type" value="Genomic_DNA"/>
</dbReference>
<dbReference type="InterPro" id="IPR052895">
    <property type="entry name" value="HetReg/Transcr_Mod"/>
</dbReference>
<reference evidence="2 3" key="1">
    <citation type="submission" date="2020-03" db="EMBL/GenBank/DDBJ databases">
        <title>Draft Genome Sequence of Cudoniella acicularis.</title>
        <authorList>
            <person name="Buettner E."/>
            <person name="Kellner H."/>
        </authorList>
    </citation>
    <scope>NUCLEOTIDE SEQUENCE [LARGE SCALE GENOMIC DNA]</scope>
    <source>
        <strain evidence="2 3">DSM 108380</strain>
    </source>
</reference>
<dbReference type="Pfam" id="PF06985">
    <property type="entry name" value="HET"/>
    <property type="match status" value="1"/>
</dbReference>
<evidence type="ECO:0000313" key="2">
    <source>
        <dbReference type="EMBL" id="KAF4627710.1"/>
    </source>
</evidence>
<dbReference type="PANTHER" id="PTHR24148:SF73">
    <property type="entry name" value="HET DOMAIN PROTEIN (AFU_ORTHOLOGUE AFUA_8G01020)"/>
    <property type="match status" value="1"/>
</dbReference>
<dbReference type="Pfam" id="PF26639">
    <property type="entry name" value="Het-6_barrel"/>
    <property type="match status" value="1"/>
</dbReference>
<dbReference type="Proteomes" id="UP000566819">
    <property type="component" value="Unassembled WGS sequence"/>
</dbReference>
<sequence>MAPLSKPVLQGQPYKYSSLVSKNGERFIRVLTILPKGDERRLRCSLEIIDLNKSPVYDCLSYTWNDPLYHELSADPSKAKKQTGDPIKQIECDGKIISITENLEDALLQFSKTGYISNHVKGCQENEQGFIWIDAICINQKDNAEKSVQIGMMDEIYSGARRAIAWLGRCDEHTHPALEIIQRLKSIPLEKRQVTITDFEGPEYQSILGNPPISSQQWNDYAAFIQRAWFNRVWVIQEAFLAKHIDVLCGPHVLSWKHDMWEVAEFLKDTNLGTLLMIQAGGAAHPDRKFTTYVNNSLNNQCQLEAMKTEAAQKPLSLERLLAYSRHFQATQAQDYVFGLLGIWKFSQGMKELPKDMKPDYSRSKEPDFVAQVFTRYSWFIIQDTGDLNILSLVDDVSTRQQKCLPSWVPDYSVGFHVHPLAGVRRLDPEHQRWDASKNFPFEVPLRKDSKKLPVKGILFDTIEETAATYSEIMDQHQISSLLNLLAWYPAEKYPSGGSPLEAFWRTLIKNTFCQHPANVEARDAFQYLIVWHVMDLEDASDEFEENVNTDELSSLFDKTKTTIGEISSKYKNCAVIPDMNTINDTIEQLGSLDPGSEKKEKVDRVFDDISEAFRIAYSCRRLFRTKKNYLGIAAESLEAGDEVWVLAGATVPLILRPAENGENEKWKVIGEAYIHGIMNGEVVKEAGKKVQQIDLV</sequence>
<protein>
    <recommendedName>
        <fullName evidence="1">Heterokaryon incompatibility domain-containing protein</fullName>
    </recommendedName>
</protein>
<keyword evidence="3" id="KW-1185">Reference proteome</keyword>
<comment type="caution">
    <text evidence="2">The sequence shown here is derived from an EMBL/GenBank/DDBJ whole genome shotgun (WGS) entry which is preliminary data.</text>
</comment>
<evidence type="ECO:0000259" key="1">
    <source>
        <dbReference type="Pfam" id="PF06985"/>
    </source>
</evidence>
<proteinExistence type="predicted"/>
<accession>A0A8H4RCS6</accession>
<dbReference type="OrthoDB" id="3548654at2759"/>
<dbReference type="AlphaFoldDB" id="A0A8H4RCS6"/>
<feature type="domain" description="Heterokaryon incompatibility" evidence="1">
    <location>
        <begin position="57"/>
        <end position="238"/>
    </location>
</feature>
<dbReference type="InterPro" id="IPR010730">
    <property type="entry name" value="HET"/>
</dbReference>
<organism evidence="2 3">
    <name type="scientific">Cudoniella acicularis</name>
    <dbReference type="NCBI Taxonomy" id="354080"/>
    <lineage>
        <taxon>Eukaryota</taxon>
        <taxon>Fungi</taxon>
        <taxon>Dikarya</taxon>
        <taxon>Ascomycota</taxon>
        <taxon>Pezizomycotina</taxon>
        <taxon>Leotiomycetes</taxon>
        <taxon>Helotiales</taxon>
        <taxon>Tricladiaceae</taxon>
        <taxon>Cudoniella</taxon>
    </lineage>
</organism>
<evidence type="ECO:0000313" key="3">
    <source>
        <dbReference type="Proteomes" id="UP000566819"/>
    </source>
</evidence>
<name>A0A8H4RCS6_9HELO</name>